<name>A0ABR1RQ96_9PEZI</name>
<feature type="domain" description="ORC1/DEAH AAA+ ATPase" evidence="2">
    <location>
        <begin position="378"/>
        <end position="471"/>
    </location>
</feature>
<dbReference type="PANTHER" id="PTHR46082">
    <property type="entry name" value="ATP/GTP-BINDING PROTEIN-RELATED"/>
    <property type="match status" value="1"/>
</dbReference>
<dbReference type="InterPro" id="IPR049945">
    <property type="entry name" value="AAA_22"/>
</dbReference>
<gene>
    <name evidence="3" type="ORF">PG991_008207</name>
</gene>
<evidence type="ECO:0000259" key="1">
    <source>
        <dbReference type="Pfam" id="PF01048"/>
    </source>
</evidence>
<feature type="domain" description="Nucleoside phosphorylase" evidence="1">
    <location>
        <begin position="24"/>
        <end position="300"/>
    </location>
</feature>
<dbReference type="SUPFAM" id="SSF48452">
    <property type="entry name" value="TPR-like"/>
    <property type="match status" value="2"/>
</dbReference>
<evidence type="ECO:0000313" key="3">
    <source>
        <dbReference type="EMBL" id="KAK8017131.1"/>
    </source>
</evidence>
<dbReference type="Proteomes" id="UP001396898">
    <property type="component" value="Unassembled WGS sequence"/>
</dbReference>
<evidence type="ECO:0008006" key="5">
    <source>
        <dbReference type="Google" id="ProtNLM"/>
    </source>
</evidence>
<proteinExistence type="predicted"/>
<dbReference type="Pfam" id="PF01048">
    <property type="entry name" value="PNP_UDP_1"/>
    <property type="match status" value="1"/>
</dbReference>
<evidence type="ECO:0000313" key="4">
    <source>
        <dbReference type="Proteomes" id="UP001396898"/>
    </source>
</evidence>
<comment type="caution">
    <text evidence="3">The sequence shown here is derived from an EMBL/GenBank/DDBJ whole genome shotgun (WGS) entry which is preliminary data.</text>
</comment>
<keyword evidence="4" id="KW-1185">Reference proteome</keyword>
<dbReference type="InterPro" id="IPR035994">
    <property type="entry name" value="Nucleoside_phosphorylase_sf"/>
</dbReference>
<dbReference type="PANTHER" id="PTHR46082:SF6">
    <property type="entry name" value="AAA+ ATPASE DOMAIN-CONTAINING PROTEIN-RELATED"/>
    <property type="match status" value="1"/>
</dbReference>
<dbReference type="InterPro" id="IPR053137">
    <property type="entry name" value="NLR-like"/>
</dbReference>
<accession>A0ABR1RQ96</accession>
<dbReference type="Pfam" id="PF13424">
    <property type="entry name" value="TPR_12"/>
    <property type="match status" value="1"/>
</dbReference>
<dbReference type="Gene3D" id="3.40.50.300">
    <property type="entry name" value="P-loop containing nucleotide triphosphate hydrolases"/>
    <property type="match status" value="1"/>
</dbReference>
<dbReference type="InterPro" id="IPR011990">
    <property type="entry name" value="TPR-like_helical_dom_sf"/>
</dbReference>
<sequence>MGDHQAQAQTQVRPRRPSTRRDFEIAIICALIHEADAVEALFDHHWEDDGPPYDKAPGDPNAYSTGVIGRHNVVIAYMPGMGKANAAALAAHCQASFPGIRLALVVGICGVVPTDRDGQEIVLGDVIISDGIIQYDFGRRLPERFERKDTLLDSLGRPNTEIRSLLAKLKGFRGRKTLQAKSLRYLAIIQQEPALGAQYPGVNSDQLFDATYRHVADGKLCDDCGCVGPLKQRSRLGDDSPPPLVHFGLIASGDTVLKSGEDRDALAQEEEVIAFEMESAGVWDIFPCVVIKGACDYADSHKMKAWQHYAAATAAACMKSFLDSWVPSTAPPPEAHTSPENTTGPSSRVVMLPFLRNLNFTGRETILKALEESMFVSQTCRTLAIVGLGGVGKTQVVLQFAYWVKENQPDYSVFWVPAYSEESFEQAYMEIARKMGILVDPNKKDHKSAIHSHLSSEEAGKWVLIVDNADDEGVVLQSPRGLCNYLPKSDAGLTIVTTRSPDVAVSVAGGNNIHLEEMGMRDATNLLRTSLSRKHLLGDPRMTTELLHELTCLPLAITQAASYLNRNRHVSLQRYLKLIRGTEQDMTSLLSREFEDSTRYRGSRNSVATTWIVSFNQIQKTDAAAAQLLSFICCIEPKAIPRSLLPTLGSEESMEHTIGTLSGYSFLVSREEEDVYDMHRLVHLATRVWLKLEGRIHKATTEAVQHVYRLRLLNENEGLEIKEKYMLAFKVGSWLRQSRRARLAVPFLEPASNWYAEQSEENPKERLIADHWLASIYIDCGRDHEAIQKLEPLVQLGRTIFDEKDGFVLHCQHELARAYSDTDQTENAIEIFEHVMKLRSELAFETDHDRMVTEFGLGWAYFRDKRIQDAIKVLEHLVKVQRTVNNERDHFRLTSEYCLGDAYIANGQIKEALQIMESVVERKRLLSDDQEMGRLSWSEYVLAGAYLKDKQNQKAIDLLECTVRLKTRRNGRDSLILWLERRLSVAYLANGQRQMAVDMRERASTRPGRLDSNSSNLGKWSRPLELTCKELEEE</sequence>
<protein>
    <recommendedName>
        <fullName evidence="5">Nucleoside phosphorylase domain-containing protein</fullName>
    </recommendedName>
</protein>
<dbReference type="InterPro" id="IPR027417">
    <property type="entry name" value="P-loop_NTPase"/>
</dbReference>
<dbReference type="SUPFAM" id="SSF53167">
    <property type="entry name" value="Purine and uridine phosphorylases"/>
    <property type="match status" value="1"/>
</dbReference>
<dbReference type="Gene3D" id="1.25.40.10">
    <property type="entry name" value="Tetratricopeptide repeat domain"/>
    <property type="match status" value="1"/>
</dbReference>
<dbReference type="Pfam" id="PF13401">
    <property type="entry name" value="AAA_22"/>
    <property type="match status" value="1"/>
</dbReference>
<dbReference type="InterPro" id="IPR000845">
    <property type="entry name" value="Nucleoside_phosphorylase_d"/>
</dbReference>
<dbReference type="SUPFAM" id="SSF52540">
    <property type="entry name" value="P-loop containing nucleoside triphosphate hydrolases"/>
    <property type="match status" value="1"/>
</dbReference>
<evidence type="ECO:0000259" key="2">
    <source>
        <dbReference type="Pfam" id="PF13401"/>
    </source>
</evidence>
<reference evidence="3 4" key="1">
    <citation type="submission" date="2023-01" db="EMBL/GenBank/DDBJ databases">
        <title>Analysis of 21 Apiospora genomes using comparative genomics revels a genus with tremendous synthesis potential of carbohydrate active enzymes and secondary metabolites.</title>
        <authorList>
            <person name="Sorensen T."/>
        </authorList>
    </citation>
    <scope>NUCLEOTIDE SEQUENCE [LARGE SCALE GENOMIC DNA]</scope>
    <source>
        <strain evidence="3 4">CBS 20057</strain>
    </source>
</reference>
<dbReference type="Gene3D" id="3.40.50.1580">
    <property type="entry name" value="Nucleoside phosphorylase domain"/>
    <property type="match status" value="1"/>
</dbReference>
<organism evidence="3 4">
    <name type="scientific">Apiospora marii</name>
    <dbReference type="NCBI Taxonomy" id="335849"/>
    <lineage>
        <taxon>Eukaryota</taxon>
        <taxon>Fungi</taxon>
        <taxon>Dikarya</taxon>
        <taxon>Ascomycota</taxon>
        <taxon>Pezizomycotina</taxon>
        <taxon>Sordariomycetes</taxon>
        <taxon>Xylariomycetidae</taxon>
        <taxon>Amphisphaeriales</taxon>
        <taxon>Apiosporaceae</taxon>
        <taxon>Apiospora</taxon>
    </lineage>
</organism>
<dbReference type="EMBL" id="JAQQWI010000011">
    <property type="protein sequence ID" value="KAK8017131.1"/>
    <property type="molecule type" value="Genomic_DNA"/>
</dbReference>